<dbReference type="GO" id="GO:0055085">
    <property type="term" value="P:transmembrane transport"/>
    <property type="evidence" value="ECO:0007669"/>
    <property type="project" value="InterPro"/>
</dbReference>
<evidence type="ECO:0000313" key="3">
    <source>
        <dbReference type="EMBL" id="KAK7007771.1"/>
    </source>
</evidence>
<evidence type="ECO:0000256" key="2">
    <source>
        <dbReference type="SAM" id="SignalP"/>
    </source>
</evidence>
<feature type="signal peptide" evidence="2">
    <location>
        <begin position="1"/>
        <end position="26"/>
    </location>
</feature>
<evidence type="ECO:0000256" key="1">
    <source>
        <dbReference type="PIRNR" id="PIRNR013171"/>
    </source>
</evidence>
<dbReference type="Pfam" id="PF06516">
    <property type="entry name" value="NUP"/>
    <property type="match status" value="1"/>
</dbReference>
<dbReference type="Proteomes" id="UP001362999">
    <property type="component" value="Unassembled WGS sequence"/>
</dbReference>
<keyword evidence="1" id="KW-0813">Transport</keyword>
<dbReference type="AlphaFoldDB" id="A0AAW0AFA6"/>
<gene>
    <name evidence="3" type="ORF">R3P38DRAFT_1619843</name>
</gene>
<reference evidence="3 4" key="1">
    <citation type="journal article" date="2024" name="J Genomics">
        <title>Draft genome sequencing and assembly of Favolaschia claudopus CIRM-BRFM 2984 isolated from oak limbs.</title>
        <authorList>
            <person name="Navarro D."/>
            <person name="Drula E."/>
            <person name="Chaduli D."/>
            <person name="Cazenave R."/>
            <person name="Ahrendt S."/>
            <person name="Wang J."/>
            <person name="Lipzen A."/>
            <person name="Daum C."/>
            <person name="Barry K."/>
            <person name="Grigoriev I.V."/>
            <person name="Favel A."/>
            <person name="Rosso M.N."/>
            <person name="Martin F."/>
        </authorList>
    </citation>
    <scope>NUCLEOTIDE SEQUENCE [LARGE SCALE GENOMIC DNA]</scope>
    <source>
        <strain evidence="3 4">CIRM-BRFM 2984</strain>
    </source>
</reference>
<dbReference type="InterPro" id="IPR009486">
    <property type="entry name" value="Pur_nuclsid_perm"/>
</dbReference>
<dbReference type="PANTHER" id="PTHR38643">
    <property type="entry name" value="PURINE NUCLEOSIDE PERMEASE C285.05-RELATED"/>
    <property type="match status" value="1"/>
</dbReference>
<dbReference type="PIRSF" id="PIRSF013171">
    <property type="entry name" value="Pur_nuclsid_perm"/>
    <property type="match status" value="1"/>
</dbReference>
<dbReference type="EMBL" id="JAWWNJ010000069">
    <property type="protein sequence ID" value="KAK7007771.1"/>
    <property type="molecule type" value="Genomic_DNA"/>
</dbReference>
<evidence type="ECO:0000313" key="4">
    <source>
        <dbReference type="Proteomes" id="UP001362999"/>
    </source>
</evidence>
<dbReference type="PANTHER" id="PTHR38643:SF1">
    <property type="entry name" value="PURINE NUCLEOSIDE PERMEASE C285.05-RELATED"/>
    <property type="match status" value="1"/>
</dbReference>
<comment type="similarity">
    <text evidence="1">Belongs to the NUP family.</text>
</comment>
<dbReference type="GO" id="GO:0005783">
    <property type="term" value="C:endoplasmic reticulum"/>
    <property type="evidence" value="ECO:0007669"/>
    <property type="project" value="TreeGrafter"/>
</dbReference>
<sequence>MAMNPSTFLRLPLLPLLFLCLIGVEAASRAVISPRVMIISMFTSEAEAWYSIPEFNLLARNISIPGLPRQFPHVHCTHDGTICQVTIGEGEINAAVSLSTLVYSPLTNLTSTYFLIAGIAGVNPKIATLGSVTFARFAVQVAMQYEVDAREIPAGFSSGYFPQGSKAPGQFPGTLYGTEVYEVNDALRRLAFDAARKGKLNDTAAAMQLRARYAKSPEFAAANKVSGPSVVLCDTATSDTFWDGKLLGEAFENTTRVFTNGSAVYCTTQQEDNATLEALMRGAMVQLVDFSRIIVMRSASDFDRQPIGETTVQQLLGPTPGFGPAIANLHLAGVEVVRMILQGWDTTFRHGVKPSNYVGDILGSLGGDPDFGPGSIFGGKPPS</sequence>
<keyword evidence="2" id="KW-0732">Signal</keyword>
<comment type="caution">
    <text evidence="3">The sequence shown here is derived from an EMBL/GenBank/DDBJ whole genome shotgun (WGS) entry which is preliminary data.</text>
</comment>
<feature type="chain" id="PRO_5043373359" evidence="2">
    <location>
        <begin position="27"/>
        <end position="383"/>
    </location>
</feature>
<dbReference type="Gene3D" id="3.40.50.1580">
    <property type="entry name" value="Nucleoside phosphorylase domain"/>
    <property type="match status" value="1"/>
</dbReference>
<name>A0AAW0AFA6_9AGAR</name>
<dbReference type="GO" id="GO:0003824">
    <property type="term" value="F:catalytic activity"/>
    <property type="evidence" value="ECO:0007669"/>
    <property type="project" value="InterPro"/>
</dbReference>
<accession>A0AAW0AFA6</accession>
<protein>
    <submittedName>
        <fullName evidence="3">Purine nucleoside permease</fullName>
    </submittedName>
</protein>
<organism evidence="3 4">
    <name type="scientific">Favolaschia claudopus</name>
    <dbReference type="NCBI Taxonomy" id="2862362"/>
    <lineage>
        <taxon>Eukaryota</taxon>
        <taxon>Fungi</taxon>
        <taxon>Dikarya</taxon>
        <taxon>Basidiomycota</taxon>
        <taxon>Agaricomycotina</taxon>
        <taxon>Agaricomycetes</taxon>
        <taxon>Agaricomycetidae</taxon>
        <taxon>Agaricales</taxon>
        <taxon>Marasmiineae</taxon>
        <taxon>Mycenaceae</taxon>
        <taxon>Favolaschia</taxon>
    </lineage>
</organism>
<comment type="function">
    <text evidence="1">Nucleoside permease that transports adenosine and guanosine.</text>
</comment>
<dbReference type="InterPro" id="IPR035994">
    <property type="entry name" value="Nucleoside_phosphorylase_sf"/>
</dbReference>
<keyword evidence="4" id="KW-1185">Reference proteome</keyword>
<dbReference type="GO" id="GO:0009116">
    <property type="term" value="P:nucleoside metabolic process"/>
    <property type="evidence" value="ECO:0007669"/>
    <property type="project" value="InterPro"/>
</dbReference>
<proteinExistence type="inferred from homology"/>